<feature type="transmembrane region" description="Helical" evidence="1">
    <location>
        <begin position="12"/>
        <end position="30"/>
    </location>
</feature>
<reference evidence="2 3" key="1">
    <citation type="submission" date="2015-02" db="EMBL/GenBank/DDBJ databases">
        <authorList>
            <person name="Slaby B."/>
            <person name="Hentschel U."/>
        </authorList>
    </citation>
    <scope>NUCLEOTIDE SEQUENCE [LARGE SCALE GENOMIC DNA]</scope>
    <source>
        <strain evidence="2">15L</strain>
    </source>
</reference>
<evidence type="ECO:0000313" key="3">
    <source>
        <dbReference type="Proteomes" id="UP000035037"/>
    </source>
</evidence>
<dbReference type="EMBL" id="JYFQ01000149">
    <property type="protein sequence ID" value="KKZ11224.1"/>
    <property type="molecule type" value="Genomic_DNA"/>
</dbReference>
<protein>
    <submittedName>
        <fullName evidence="2">Uncharacterized protein</fullName>
    </submittedName>
</protein>
<proteinExistence type="predicted"/>
<comment type="caution">
    <text evidence="2">The sequence shown here is derived from an EMBL/GenBank/DDBJ whole genome shotgun (WGS) entry which is preliminary data.</text>
</comment>
<accession>A0A0G8AU64</accession>
<sequence>MCLVEVNYSPDLFSLVHVLQNVYTLIPFLVNSALMWRMRRGLSVPVSVFLLLSLMDLFLIFTSISFSGGAVSPYYLLLLPTMAIFAIVFTSLRLGDPLGAAPVLGLHFSVVLHSVRCRIFRRFGALFGHPAGDHALHCRSGLPGLQF</sequence>
<organism evidence="2 3">
    <name type="scientific">Candidatus Synechococcus spongiarum 15L</name>
    <dbReference type="NCBI Taxonomy" id="1608419"/>
    <lineage>
        <taxon>Bacteria</taxon>
        <taxon>Bacillati</taxon>
        <taxon>Cyanobacteriota</taxon>
        <taxon>Cyanophyceae</taxon>
        <taxon>Synechococcales</taxon>
        <taxon>Synechococcaceae</taxon>
        <taxon>Synechococcus</taxon>
    </lineage>
</organism>
<dbReference type="Proteomes" id="UP000035037">
    <property type="component" value="Unassembled WGS sequence"/>
</dbReference>
<evidence type="ECO:0000313" key="2">
    <source>
        <dbReference type="EMBL" id="KKZ11224.1"/>
    </source>
</evidence>
<name>A0A0G8AU64_9SYNE</name>
<keyword evidence="1" id="KW-0472">Membrane</keyword>
<feature type="transmembrane region" description="Helical" evidence="1">
    <location>
        <begin position="72"/>
        <end position="92"/>
    </location>
</feature>
<keyword evidence="1" id="KW-0812">Transmembrane</keyword>
<gene>
    <name evidence="2" type="ORF">TQ37_07540</name>
</gene>
<dbReference type="AlphaFoldDB" id="A0A0G8AU64"/>
<feature type="transmembrane region" description="Helical" evidence="1">
    <location>
        <begin position="42"/>
        <end position="66"/>
    </location>
</feature>
<keyword evidence="1" id="KW-1133">Transmembrane helix</keyword>
<evidence type="ECO:0000256" key="1">
    <source>
        <dbReference type="SAM" id="Phobius"/>
    </source>
</evidence>
<reference evidence="2 3" key="2">
    <citation type="submission" date="2015-05" db="EMBL/GenBank/DDBJ databases">
        <title>Lifestyle Evolution in Cyanobacterial Symbionts of Sponges.</title>
        <authorList>
            <person name="Burgsdorf I."/>
            <person name="Slaby B.M."/>
            <person name="Handley K.M."/>
            <person name="Haber M."/>
            <person name="Blom J."/>
            <person name="Marshall C.W."/>
            <person name="Gilbert J.A."/>
            <person name="Hentschel U."/>
            <person name="Steindler L."/>
        </authorList>
    </citation>
    <scope>NUCLEOTIDE SEQUENCE [LARGE SCALE GENOMIC DNA]</scope>
    <source>
        <strain evidence="2">15L</strain>
    </source>
</reference>